<sequence>MKVGHARVVWFKISFQDRTAVILCDSNIKYSELAEKVKKEFKILESDLELKYITFIGECQEIQNQRGLDGAIKQYLQHSLPFLYLYCKKLYNNTRLADLNNLTSAGTPGSAKRSHYMGRRSFPAFVPSLDTINEHQNDEDSQFEINDKIVGTPRVHLPLINQATIKHASFLAQSKFSKKKATGYLGRYQLKLEYLSHVNKHQALHKNNFKYVT</sequence>
<dbReference type="CDD" id="cd05992">
    <property type="entry name" value="PB1"/>
    <property type="match status" value="1"/>
</dbReference>
<reference evidence="1 3" key="1">
    <citation type="journal article" date="2013" name="Curr. Biol.">
        <title>Shared signatures of parasitism and phylogenomics unite Cryptomycota and microsporidia.</title>
        <authorList>
            <person name="James T.Y."/>
            <person name="Pelin A."/>
            <person name="Bonen L."/>
            <person name="Ahrendt S."/>
            <person name="Sain D."/>
            <person name="Corradi N."/>
            <person name="Stajich J.E."/>
        </authorList>
    </citation>
    <scope>NUCLEOTIDE SEQUENCE [LARGE SCALE GENOMIC DNA]</scope>
    <source>
        <strain evidence="1 3">CSF55</strain>
        <strain evidence="1 3">CSF55</strain>
    </source>
</reference>
<name>A0A075B1D4_ROZAC</name>
<organism evidence="1 3">
    <name type="scientific">Rozella allomycis (strain CSF55)</name>
    <dbReference type="NCBI Taxonomy" id="988480"/>
    <lineage>
        <taxon>Eukaryota</taxon>
        <taxon>Fungi</taxon>
        <taxon>Fungi incertae sedis</taxon>
        <taxon>Cryptomycota</taxon>
        <taxon>Cryptomycota incertae sedis</taxon>
        <taxon>Rozella</taxon>
    </lineage>
</organism>
<reference evidence="4" key="2">
    <citation type="journal article" date="2018" name="Nat. Microbiol.">
        <title>Leveraging single-cell genomics to expand the fungal tree of life.</title>
        <authorList>
            <person name="Ahrendt S.R."/>
            <person name="Quandt C.A."/>
            <person name="Ciobanu D."/>
            <person name="Clum A."/>
            <person name="Salamov A."/>
            <person name="Andreopoulos B."/>
            <person name="Cheng J.F."/>
            <person name="Woyke T."/>
            <person name="Pelin A."/>
            <person name="Henrissat B."/>
            <person name="Reynolds N.K."/>
            <person name="Benny G.L."/>
            <person name="Smith M.E."/>
            <person name="James T.Y."/>
            <person name="Grigoriev I.V."/>
        </authorList>
    </citation>
    <scope>NUCLEOTIDE SEQUENCE [LARGE SCALE GENOMIC DNA]</scope>
    <source>
        <strain evidence="4">CSF55</strain>
    </source>
</reference>
<evidence type="ECO:0000313" key="1">
    <source>
        <dbReference type="EMBL" id="EPZ36406.1"/>
    </source>
</evidence>
<dbReference type="EMBL" id="KE560565">
    <property type="protein sequence ID" value="EPZ36406.1"/>
    <property type="molecule type" value="Genomic_DNA"/>
</dbReference>
<evidence type="ECO:0000313" key="2">
    <source>
        <dbReference type="EMBL" id="RKP21925.1"/>
    </source>
</evidence>
<proteinExistence type="predicted"/>
<dbReference type="EMBL" id="ML004920">
    <property type="protein sequence ID" value="RKP21925.1"/>
    <property type="molecule type" value="Genomic_DNA"/>
</dbReference>
<dbReference type="AlphaFoldDB" id="A0A075B1D4"/>
<protein>
    <submittedName>
        <fullName evidence="1">Uncharacterized protein</fullName>
    </submittedName>
</protein>
<gene>
    <name evidence="1" type="ORF">O9G_002908</name>
    <name evidence="2" type="ORF">ROZALSC1DRAFT_26685</name>
</gene>
<dbReference type="Proteomes" id="UP000281549">
    <property type="component" value="Unassembled WGS sequence"/>
</dbReference>
<accession>A0A075B1D4</accession>
<dbReference type="Proteomes" id="UP000030755">
    <property type="component" value="Unassembled WGS sequence"/>
</dbReference>
<evidence type="ECO:0000313" key="3">
    <source>
        <dbReference type="Proteomes" id="UP000030755"/>
    </source>
</evidence>
<dbReference type="Gene3D" id="3.10.20.90">
    <property type="entry name" value="Phosphatidylinositol 3-kinase Catalytic Subunit, Chain A, domain 1"/>
    <property type="match status" value="1"/>
</dbReference>
<dbReference type="SUPFAM" id="SSF54277">
    <property type="entry name" value="CAD &amp; PB1 domains"/>
    <property type="match status" value="1"/>
</dbReference>
<dbReference type="HOGENOM" id="CLU_1295048_0_0_1"/>
<evidence type="ECO:0000313" key="4">
    <source>
        <dbReference type="Proteomes" id="UP000281549"/>
    </source>
</evidence>
<keyword evidence="3" id="KW-1185">Reference proteome</keyword>
<reference evidence="2" key="3">
    <citation type="submission" date="2018-08" db="EMBL/GenBank/DDBJ databases">
        <title>Leveraging single-cell genomics to expand the Fungal Tree of Life.</title>
        <authorList>
            <consortium name="DOE Joint Genome Institute"/>
            <person name="Ahrendt S.R."/>
            <person name="Quandt C.A."/>
            <person name="Ciobanu D."/>
            <person name="Clum A."/>
            <person name="Salamov A."/>
            <person name="Andreopoulos B."/>
            <person name="Cheng J.-F."/>
            <person name="Woyke T."/>
            <person name="Pelin A."/>
            <person name="Henrissat B."/>
            <person name="Reynolds N."/>
            <person name="Benny G.L."/>
            <person name="Smith M.E."/>
            <person name="James T.Y."/>
            <person name="Grigoriev I.V."/>
        </authorList>
    </citation>
    <scope>NUCLEOTIDE SEQUENCE</scope>
    <source>
        <strain evidence="2">CSF55</strain>
    </source>
</reference>